<dbReference type="GO" id="GO:0006355">
    <property type="term" value="P:regulation of DNA-templated transcription"/>
    <property type="evidence" value="ECO:0007669"/>
    <property type="project" value="InterPro"/>
</dbReference>
<evidence type="ECO:0000256" key="1">
    <source>
        <dbReference type="ARBA" id="ARBA00022553"/>
    </source>
</evidence>
<dbReference type="PROSITE" id="PS50043">
    <property type="entry name" value="HTH_LUXR_2"/>
    <property type="match status" value="1"/>
</dbReference>
<sequence length="316" mass="34175">MQSDIPLGRPVVLIVDDTPDNLAMLSSALVAAGYAVLVALDGASALERIARLTPDVILLDAIMPGMNGFETCEQIKNNPLYKHIPVIFMTALADTQHVVKGFRVGGIDYVTKPIRPDEVVARIAAHVRRAASQRHADIVLELNSRAAVIATAQGEVHWHSALAPSRLAHFYGGDGDVATEVAPLTRLPDVLTDWLLDYTAAPCEDRAQTVEILPGGERLIARIAGAANRGTWIVVFEEHADGRDTADLAARFTLTQREAEVLLWLSRGKTNRDIGEIVGMKPRTVNKHLEHIFEKLGVETRTAAAAAALSVSRNAV</sequence>
<evidence type="ECO:0000256" key="2">
    <source>
        <dbReference type="ARBA" id="ARBA00023012"/>
    </source>
</evidence>
<dbReference type="GO" id="GO:0005829">
    <property type="term" value="C:cytosol"/>
    <property type="evidence" value="ECO:0007669"/>
    <property type="project" value="TreeGrafter"/>
</dbReference>
<feature type="domain" description="Response regulatory" evidence="8">
    <location>
        <begin position="11"/>
        <end position="127"/>
    </location>
</feature>
<dbReference type="InterPro" id="IPR000792">
    <property type="entry name" value="Tscrpt_reg_LuxR_C"/>
</dbReference>
<dbReference type="InterPro" id="IPR039420">
    <property type="entry name" value="WalR-like"/>
</dbReference>
<dbReference type="GO" id="GO:0032993">
    <property type="term" value="C:protein-DNA complex"/>
    <property type="evidence" value="ECO:0007669"/>
    <property type="project" value="TreeGrafter"/>
</dbReference>
<evidence type="ECO:0000259" key="8">
    <source>
        <dbReference type="PROSITE" id="PS50110"/>
    </source>
</evidence>
<dbReference type="SUPFAM" id="SSF52172">
    <property type="entry name" value="CheY-like"/>
    <property type="match status" value="1"/>
</dbReference>
<dbReference type="PROSITE" id="PS00622">
    <property type="entry name" value="HTH_LUXR_1"/>
    <property type="match status" value="1"/>
</dbReference>
<dbReference type="PRINTS" id="PR00038">
    <property type="entry name" value="HTHLUXR"/>
</dbReference>
<gene>
    <name evidence="9" type="ORF">AWB64_05308</name>
</gene>
<dbReference type="Pfam" id="PF00072">
    <property type="entry name" value="Response_reg"/>
    <property type="match status" value="1"/>
</dbReference>
<evidence type="ECO:0000259" key="7">
    <source>
        <dbReference type="PROSITE" id="PS50043"/>
    </source>
</evidence>
<reference evidence="9 10" key="1">
    <citation type="submission" date="2016-01" db="EMBL/GenBank/DDBJ databases">
        <authorList>
            <person name="Oliw E.H."/>
        </authorList>
    </citation>
    <scope>NUCLEOTIDE SEQUENCE [LARGE SCALE GENOMIC DNA]</scope>
    <source>
        <strain evidence="9">LMG 22029</strain>
    </source>
</reference>
<keyword evidence="4" id="KW-0238">DNA-binding</keyword>
<dbReference type="InterPro" id="IPR036388">
    <property type="entry name" value="WH-like_DNA-bd_sf"/>
</dbReference>
<keyword evidence="5" id="KW-0804">Transcription</keyword>
<name>A0A158I2B2_CABSO</name>
<dbReference type="SMART" id="SM00421">
    <property type="entry name" value="HTH_LUXR"/>
    <property type="match status" value="1"/>
</dbReference>
<dbReference type="CDD" id="cd06170">
    <property type="entry name" value="LuxR_C_like"/>
    <property type="match status" value="1"/>
</dbReference>
<evidence type="ECO:0000256" key="6">
    <source>
        <dbReference type="PROSITE-ProRule" id="PRU00169"/>
    </source>
</evidence>
<protein>
    <submittedName>
        <fullName evidence="9">Two component LuxR family transcriptional regulator</fullName>
    </submittedName>
</protein>
<evidence type="ECO:0000256" key="4">
    <source>
        <dbReference type="ARBA" id="ARBA00023125"/>
    </source>
</evidence>
<proteinExistence type="predicted"/>
<dbReference type="InterPro" id="IPR001789">
    <property type="entry name" value="Sig_transdc_resp-reg_receiver"/>
</dbReference>
<dbReference type="AlphaFoldDB" id="A0A158I2B2"/>
<dbReference type="SMART" id="SM00448">
    <property type="entry name" value="REC"/>
    <property type="match status" value="1"/>
</dbReference>
<dbReference type="EMBL" id="FCOC02000023">
    <property type="protein sequence ID" value="SAL50251.1"/>
    <property type="molecule type" value="Genomic_DNA"/>
</dbReference>
<dbReference type="PANTHER" id="PTHR48111">
    <property type="entry name" value="REGULATOR OF RPOS"/>
    <property type="match status" value="1"/>
</dbReference>
<dbReference type="Gene3D" id="3.40.50.2300">
    <property type="match status" value="1"/>
</dbReference>
<evidence type="ECO:0000256" key="5">
    <source>
        <dbReference type="ARBA" id="ARBA00023163"/>
    </source>
</evidence>
<dbReference type="GO" id="GO:0000156">
    <property type="term" value="F:phosphorelay response regulator activity"/>
    <property type="evidence" value="ECO:0007669"/>
    <property type="project" value="TreeGrafter"/>
</dbReference>
<organism evidence="9 10">
    <name type="scientific">Caballeronia sordidicola</name>
    <name type="common">Burkholderia sordidicola</name>
    <dbReference type="NCBI Taxonomy" id="196367"/>
    <lineage>
        <taxon>Bacteria</taxon>
        <taxon>Pseudomonadati</taxon>
        <taxon>Pseudomonadota</taxon>
        <taxon>Betaproteobacteria</taxon>
        <taxon>Burkholderiales</taxon>
        <taxon>Burkholderiaceae</taxon>
        <taxon>Caballeronia</taxon>
    </lineage>
</organism>
<dbReference type="RefSeq" id="WP_208603319.1">
    <property type="nucleotide sequence ID" value="NZ_FCOC02000023.1"/>
</dbReference>
<keyword evidence="1 6" id="KW-0597">Phosphoprotein</keyword>
<dbReference type="CDD" id="cd19920">
    <property type="entry name" value="REC_PA4781-like"/>
    <property type="match status" value="1"/>
</dbReference>
<dbReference type="SUPFAM" id="SSF46894">
    <property type="entry name" value="C-terminal effector domain of the bipartite response regulators"/>
    <property type="match status" value="1"/>
</dbReference>
<dbReference type="Pfam" id="PF00196">
    <property type="entry name" value="GerE"/>
    <property type="match status" value="1"/>
</dbReference>
<dbReference type="Gene3D" id="1.10.10.10">
    <property type="entry name" value="Winged helix-like DNA-binding domain superfamily/Winged helix DNA-binding domain"/>
    <property type="match status" value="1"/>
</dbReference>
<evidence type="ECO:0000256" key="3">
    <source>
        <dbReference type="ARBA" id="ARBA00023015"/>
    </source>
</evidence>
<accession>A0A158I2B2</accession>
<evidence type="ECO:0000313" key="9">
    <source>
        <dbReference type="EMBL" id="SAL50251.1"/>
    </source>
</evidence>
<dbReference type="InterPro" id="IPR011006">
    <property type="entry name" value="CheY-like_superfamily"/>
</dbReference>
<keyword evidence="3" id="KW-0805">Transcription regulation</keyword>
<dbReference type="PANTHER" id="PTHR48111:SF1">
    <property type="entry name" value="TWO-COMPONENT RESPONSE REGULATOR ORR33"/>
    <property type="match status" value="1"/>
</dbReference>
<dbReference type="InterPro" id="IPR016032">
    <property type="entry name" value="Sig_transdc_resp-reg_C-effctor"/>
</dbReference>
<keyword evidence="2" id="KW-0902">Two-component regulatory system</keyword>
<feature type="modified residue" description="4-aspartylphosphate" evidence="6">
    <location>
        <position position="60"/>
    </location>
</feature>
<evidence type="ECO:0000313" key="10">
    <source>
        <dbReference type="Proteomes" id="UP000054893"/>
    </source>
</evidence>
<dbReference type="GO" id="GO:0000976">
    <property type="term" value="F:transcription cis-regulatory region binding"/>
    <property type="evidence" value="ECO:0007669"/>
    <property type="project" value="TreeGrafter"/>
</dbReference>
<dbReference type="Proteomes" id="UP000054893">
    <property type="component" value="Unassembled WGS sequence"/>
</dbReference>
<dbReference type="PROSITE" id="PS50110">
    <property type="entry name" value="RESPONSE_REGULATORY"/>
    <property type="match status" value="1"/>
</dbReference>
<feature type="domain" description="HTH luxR-type" evidence="7">
    <location>
        <begin position="247"/>
        <end position="312"/>
    </location>
</feature>